<comment type="caution">
    <text evidence="2">The sequence shown here is derived from an EMBL/GenBank/DDBJ whole genome shotgun (WGS) entry which is preliminary data.</text>
</comment>
<dbReference type="PANTHER" id="PTHR33734:SF22">
    <property type="entry name" value="MEMBRANE-BOUND LYTIC MUREIN TRANSGLYCOSYLASE D"/>
    <property type="match status" value="1"/>
</dbReference>
<dbReference type="InterPro" id="IPR028082">
    <property type="entry name" value="Peripla_BP_I"/>
</dbReference>
<dbReference type="Pfam" id="PF01476">
    <property type="entry name" value="LysM"/>
    <property type="match status" value="4"/>
</dbReference>
<evidence type="ECO:0000259" key="1">
    <source>
        <dbReference type="PROSITE" id="PS51782"/>
    </source>
</evidence>
<reference evidence="3" key="1">
    <citation type="submission" date="2021-03" db="EMBL/GenBank/DDBJ databases">
        <title>Genome of Cognatishimia sp. F0-27.</title>
        <authorList>
            <person name="Ping X."/>
        </authorList>
    </citation>
    <scope>NUCLEOTIDE SEQUENCE [LARGE SCALE GENOMIC DNA]</scope>
    <source>
        <strain evidence="3">E313</strain>
    </source>
</reference>
<dbReference type="SUPFAM" id="SSF54106">
    <property type="entry name" value="LysM domain"/>
    <property type="match status" value="3"/>
</dbReference>
<proteinExistence type="predicted"/>
<dbReference type="PANTHER" id="PTHR33734">
    <property type="entry name" value="LYSM DOMAIN-CONTAINING GPI-ANCHORED PROTEIN 2"/>
    <property type="match status" value="1"/>
</dbReference>
<reference evidence="3" key="2">
    <citation type="submission" date="2023-07" db="EMBL/GenBank/DDBJ databases">
        <title>Genome of Winogradskyella sp. E313.</title>
        <authorList>
            <person name="Zhou Y."/>
        </authorList>
    </citation>
    <scope>NUCLEOTIDE SEQUENCE [LARGE SCALE GENOMIC DNA]</scope>
    <source>
        <strain evidence="3">E313</strain>
    </source>
</reference>
<dbReference type="SMART" id="SM00257">
    <property type="entry name" value="LysM"/>
    <property type="match status" value="4"/>
</dbReference>
<feature type="domain" description="LysM" evidence="1">
    <location>
        <begin position="22"/>
        <end position="65"/>
    </location>
</feature>
<dbReference type="InterPro" id="IPR018392">
    <property type="entry name" value="LysM"/>
</dbReference>
<dbReference type="InterPro" id="IPR036779">
    <property type="entry name" value="LysM_dom_sf"/>
</dbReference>
<sequence>MKNFLAIVFIVFSIGINAQNYRTHKVKSGETIESIAKQYLVTPFDIFALNPDAKTSFGVNTTLIIPKSRVKHTVAPSVTKEVIDYKSHKVKRKETLFSLSQKYRVSIDEIKKENPRLYSENLKKGDRIRIPRFKTIVSKQTLSNTIKMYAVRPKEGKWRIAYKFGITVPELEALNPNLKEVLQPGDLVNVPNIAGNEEKKVDETTFNYYQVEKSEGFLALERKLGLSQNELEALNPELKTTRLKLGMVLKLPSEINHGGASELEATDKTELYSKIINRSTKRIGLLLPFRLNRIDLDSIQETKELMRKDRVIATALDFHTGVLMALDSAKQIGISTQLKVVDTEGRNSEIAKIVRENNFSDYDAVIGPMLTQTFNRFSEATKNNNVPLIAPLSKPAKVYDNVFQTIPNKEVMSKKIISYFEANSEDANIVIIADRSHKIISNSLKRSFPKARQFYSELNKDGKDGYFIFPTTLQEGVFVPGKNIVFLETESKAFTSSVISLLNGLSVEDIEIVLTTTDKNRAFENDVDHNHLSHLKFHFASPNKSYDSDVPNGFVKQYKRKYGVSPNKYVTRGFDITLDILLRLASSDGSLYDASGDEIETEYIENKFRYSKNLFGGYVNEAVYIVKYDNLKIVNVSQSSMRQ</sequence>
<evidence type="ECO:0000313" key="2">
    <source>
        <dbReference type="EMBL" id="MCC1485403.1"/>
    </source>
</evidence>
<accession>A0ABS8EQ95</accession>
<dbReference type="EMBL" id="JAFMPT010000022">
    <property type="protein sequence ID" value="MCC1485403.1"/>
    <property type="molecule type" value="Genomic_DNA"/>
</dbReference>
<dbReference type="Gene3D" id="3.10.350.10">
    <property type="entry name" value="LysM domain"/>
    <property type="match status" value="3"/>
</dbReference>
<feature type="domain" description="LysM" evidence="1">
    <location>
        <begin position="86"/>
        <end position="130"/>
    </location>
</feature>
<protein>
    <submittedName>
        <fullName evidence="2">LysM peptidoglycan-binding domain-containing protein</fullName>
    </submittedName>
</protein>
<keyword evidence="3" id="KW-1185">Reference proteome</keyword>
<gene>
    <name evidence="2" type="ORF">J1C55_12430</name>
</gene>
<dbReference type="CDD" id="cd00118">
    <property type="entry name" value="LysM"/>
    <property type="match status" value="4"/>
</dbReference>
<feature type="domain" description="LysM" evidence="1">
    <location>
        <begin position="147"/>
        <end position="190"/>
    </location>
</feature>
<dbReference type="Proteomes" id="UP000778797">
    <property type="component" value="Unassembled WGS sequence"/>
</dbReference>
<evidence type="ECO:0000313" key="3">
    <source>
        <dbReference type="Proteomes" id="UP000778797"/>
    </source>
</evidence>
<name>A0ABS8EQ95_9FLAO</name>
<organism evidence="2 3">
    <name type="scientific">Winogradskyella immobilis</name>
    <dbReference type="NCBI Taxonomy" id="2816852"/>
    <lineage>
        <taxon>Bacteria</taxon>
        <taxon>Pseudomonadati</taxon>
        <taxon>Bacteroidota</taxon>
        <taxon>Flavobacteriia</taxon>
        <taxon>Flavobacteriales</taxon>
        <taxon>Flavobacteriaceae</taxon>
        <taxon>Winogradskyella</taxon>
    </lineage>
</organism>
<dbReference type="Gene3D" id="3.40.50.2300">
    <property type="match status" value="1"/>
</dbReference>
<dbReference type="PROSITE" id="PS51782">
    <property type="entry name" value="LYSM"/>
    <property type="match status" value="3"/>
</dbReference>
<dbReference type="SUPFAM" id="SSF53822">
    <property type="entry name" value="Periplasmic binding protein-like I"/>
    <property type="match status" value="1"/>
</dbReference>
<dbReference type="RefSeq" id="WP_227477895.1">
    <property type="nucleotide sequence ID" value="NZ_JAFMPT010000022.1"/>
</dbReference>